<proteinExistence type="predicted"/>
<keyword evidence="2" id="KW-1185">Reference proteome</keyword>
<comment type="caution">
    <text evidence="1">The sequence shown here is derived from an EMBL/GenBank/DDBJ whole genome shotgun (WGS) entry which is preliminary data.</text>
</comment>
<protein>
    <submittedName>
        <fullName evidence="1">Uncharacterized protein</fullName>
    </submittedName>
</protein>
<dbReference type="EMBL" id="WKKI01000050">
    <property type="protein sequence ID" value="MRX73909.1"/>
    <property type="molecule type" value="Genomic_DNA"/>
</dbReference>
<dbReference type="OrthoDB" id="2859043at2"/>
<accession>A0A7X2M1A2</accession>
<dbReference type="RefSeq" id="WP_154309366.1">
    <property type="nucleotide sequence ID" value="NZ_WKKI01000050.1"/>
</dbReference>
<name>A0A7X2M1A2_9BACI</name>
<organism evidence="1 2">
    <name type="scientific">Metabacillus lacus</name>
    <dbReference type="NCBI Taxonomy" id="1983721"/>
    <lineage>
        <taxon>Bacteria</taxon>
        <taxon>Bacillati</taxon>
        <taxon>Bacillota</taxon>
        <taxon>Bacilli</taxon>
        <taxon>Bacillales</taxon>
        <taxon>Bacillaceae</taxon>
        <taxon>Metabacillus</taxon>
    </lineage>
</organism>
<evidence type="ECO:0000313" key="2">
    <source>
        <dbReference type="Proteomes" id="UP000448867"/>
    </source>
</evidence>
<evidence type="ECO:0000313" key="1">
    <source>
        <dbReference type="EMBL" id="MRX73909.1"/>
    </source>
</evidence>
<sequence>MNDHTLAPLLLSLYTKSGSEAVLQYQSFFPGNRLVGGKYHLGTHTVTLYIEVIKQQCLQLFGTLERLQDYALVVLAHELGHAEDDELPLLADQLEAAATQLERDRTALKIEENAWRFAKELLTDIEPAFFDEVAEQSLFSYRTAINLQTA</sequence>
<dbReference type="AlphaFoldDB" id="A0A7X2M1A2"/>
<reference evidence="1 2" key="1">
    <citation type="submission" date="2019-11" db="EMBL/GenBank/DDBJ databases">
        <title>Bacillus lacus genome.</title>
        <authorList>
            <person name="Allen C.J."/>
            <person name="Newman J.D."/>
        </authorList>
    </citation>
    <scope>NUCLEOTIDE SEQUENCE [LARGE SCALE GENOMIC DNA]</scope>
    <source>
        <strain evidence="1 2">KCTC 33946</strain>
    </source>
</reference>
<dbReference type="Proteomes" id="UP000448867">
    <property type="component" value="Unassembled WGS sequence"/>
</dbReference>
<gene>
    <name evidence="1" type="ORF">GJU40_17375</name>
</gene>